<name>A0A7Z0TP45_9BRAD</name>
<gene>
    <name evidence="3" type="ORF">G6321_00008965</name>
    <name evidence="2" type="ORF">G6321_09255</name>
</gene>
<dbReference type="AlphaFoldDB" id="A0A7Z0TP45"/>
<reference evidence="3 4" key="1">
    <citation type="journal article" date="2017" name="Syst. Appl. Microbiol.">
        <title>Soybeans inoculated with root zone soils of Canadian native legumes harbour diverse and novel Bradyrhizobium spp. that possess agricultural potential.</title>
        <authorList>
            <person name="Bromfield E.S.P."/>
            <person name="Cloutier S."/>
            <person name="Tambong J.T."/>
            <person name="Tran Thi T.V."/>
        </authorList>
    </citation>
    <scope>NUCLEOTIDE SEQUENCE [LARGE SCALE GENOMIC DNA]</scope>
    <source>
        <strain evidence="3 4">323S2</strain>
    </source>
</reference>
<feature type="transmembrane region" description="Helical" evidence="1">
    <location>
        <begin position="106"/>
        <end position="127"/>
    </location>
</feature>
<evidence type="ECO:0000313" key="4">
    <source>
        <dbReference type="Proteomes" id="UP000564836"/>
    </source>
</evidence>
<keyword evidence="1" id="KW-1133">Transmembrane helix</keyword>
<organism evidence="2">
    <name type="scientific">Bradyrhizobium barranii subsp. barranii</name>
    <dbReference type="NCBI Taxonomy" id="2823807"/>
    <lineage>
        <taxon>Bacteria</taxon>
        <taxon>Pseudomonadati</taxon>
        <taxon>Pseudomonadota</taxon>
        <taxon>Alphaproteobacteria</taxon>
        <taxon>Hyphomicrobiales</taxon>
        <taxon>Nitrobacteraceae</taxon>
        <taxon>Bradyrhizobium</taxon>
        <taxon>Bradyrhizobium barranii</taxon>
    </lineage>
</organism>
<evidence type="ECO:0000256" key="1">
    <source>
        <dbReference type="SAM" id="Phobius"/>
    </source>
</evidence>
<protein>
    <submittedName>
        <fullName evidence="2">Uncharacterized protein</fullName>
    </submittedName>
</protein>
<proteinExistence type="predicted"/>
<keyword evidence="1" id="KW-0472">Membrane</keyword>
<reference evidence="3 4" key="3">
    <citation type="journal article" date="2022" name="Int. J. Syst. Evol. Microbiol.">
        <title>Strains of Bradyrhizobium barranii sp. nov. associated with legumes native to Canada are symbionts of soybeans and belong to different subspecies (subsp. barranii subsp. nov. and subsp. apii subsp. nov.) and symbiovars (sv. glycinearum and sv. septentrionale).</title>
        <authorList>
            <person name="Bromfield E.S.P."/>
            <person name="Cloutier S."/>
            <person name="Wasai-Hara S."/>
            <person name="Minamisawa K."/>
        </authorList>
    </citation>
    <scope>NUCLEOTIDE SEQUENCE [LARGE SCALE GENOMIC DNA]</scope>
    <source>
        <strain evidence="3 4">323S2</strain>
    </source>
</reference>
<reference evidence="2" key="2">
    <citation type="submission" date="2020-06" db="EMBL/GenBank/DDBJ databases">
        <title>Whole Genome Sequence of Bradyrhizobium sp. Strain 323S2.</title>
        <authorList>
            <person name="Bromfield E.S.P."/>
        </authorList>
    </citation>
    <scope>NUCLEOTIDE SEQUENCE [LARGE SCALE GENOMIC DNA]</scope>
    <source>
        <strain evidence="2">323S2</strain>
    </source>
</reference>
<keyword evidence="1" id="KW-0812">Transmembrane</keyword>
<feature type="transmembrane region" description="Helical" evidence="1">
    <location>
        <begin position="51"/>
        <end position="74"/>
    </location>
</feature>
<dbReference type="EMBL" id="JACBFH010000001">
    <property type="protein sequence ID" value="NYY88639.1"/>
    <property type="molecule type" value="Genomic_DNA"/>
</dbReference>
<evidence type="ECO:0000313" key="3">
    <source>
        <dbReference type="EMBL" id="UGX95258.1"/>
    </source>
</evidence>
<dbReference type="Proteomes" id="UP000564836">
    <property type="component" value="Chromosome"/>
</dbReference>
<dbReference type="RefSeq" id="WP_166344548.1">
    <property type="nucleotide sequence ID" value="NZ_CP088280.1"/>
</dbReference>
<dbReference type="EMBL" id="CP088280">
    <property type="protein sequence ID" value="UGX95258.1"/>
    <property type="molecule type" value="Genomic_DNA"/>
</dbReference>
<feature type="transmembrane region" description="Helical" evidence="1">
    <location>
        <begin position="26"/>
        <end position="45"/>
    </location>
</feature>
<sequence length="144" mass="16355">MAWKFRHFELPDDHAFIYSMRGLADGVFKVFGWLALAGTFQVAAHTTHSRFLRVICGISYLMIIAYLQTFLSWIGELKFHGWARPIREYRPGYASKLKLVRGLSRILASTASLLIWLILVMGMQTAVEQSVAAIVDFQTSAKSR</sequence>
<evidence type="ECO:0000313" key="2">
    <source>
        <dbReference type="EMBL" id="NYY88639.1"/>
    </source>
</evidence>
<accession>A0A7Z0TP45</accession>